<proteinExistence type="predicted"/>
<comment type="caution">
    <text evidence="1">The sequence shown here is derived from an EMBL/GenBank/DDBJ whole genome shotgun (WGS) entry which is preliminary data.</text>
</comment>
<dbReference type="EMBL" id="JABBWD010000033">
    <property type="protein sequence ID" value="KAG1775464.1"/>
    <property type="molecule type" value="Genomic_DNA"/>
</dbReference>
<keyword evidence="2" id="KW-1185">Reference proteome</keyword>
<protein>
    <submittedName>
        <fullName evidence="1">Uncharacterized protein</fullName>
    </submittedName>
</protein>
<accession>A0A9P6ZRI0</accession>
<dbReference type="Proteomes" id="UP000714275">
    <property type="component" value="Unassembled WGS sequence"/>
</dbReference>
<organism evidence="1 2">
    <name type="scientific">Suillus placidus</name>
    <dbReference type="NCBI Taxonomy" id="48579"/>
    <lineage>
        <taxon>Eukaryota</taxon>
        <taxon>Fungi</taxon>
        <taxon>Dikarya</taxon>
        <taxon>Basidiomycota</taxon>
        <taxon>Agaricomycotina</taxon>
        <taxon>Agaricomycetes</taxon>
        <taxon>Agaricomycetidae</taxon>
        <taxon>Boletales</taxon>
        <taxon>Suillineae</taxon>
        <taxon>Suillaceae</taxon>
        <taxon>Suillus</taxon>
    </lineage>
</organism>
<evidence type="ECO:0000313" key="1">
    <source>
        <dbReference type="EMBL" id="KAG1775464.1"/>
    </source>
</evidence>
<name>A0A9P6ZRI0_9AGAM</name>
<reference evidence="1" key="1">
    <citation type="journal article" date="2020" name="New Phytol.">
        <title>Comparative genomics reveals dynamic genome evolution in host specialist ectomycorrhizal fungi.</title>
        <authorList>
            <person name="Lofgren L.A."/>
            <person name="Nguyen N.H."/>
            <person name="Vilgalys R."/>
            <person name="Ruytinx J."/>
            <person name="Liao H.L."/>
            <person name="Branco S."/>
            <person name="Kuo A."/>
            <person name="LaButti K."/>
            <person name="Lipzen A."/>
            <person name="Andreopoulos W."/>
            <person name="Pangilinan J."/>
            <person name="Riley R."/>
            <person name="Hundley H."/>
            <person name="Na H."/>
            <person name="Barry K."/>
            <person name="Grigoriev I.V."/>
            <person name="Stajich J.E."/>
            <person name="Kennedy P.G."/>
        </authorList>
    </citation>
    <scope>NUCLEOTIDE SEQUENCE</scope>
    <source>
        <strain evidence="1">DOB743</strain>
    </source>
</reference>
<dbReference type="AlphaFoldDB" id="A0A9P6ZRI0"/>
<gene>
    <name evidence="1" type="ORF">EV702DRAFT_1116515</name>
</gene>
<evidence type="ECO:0000313" key="2">
    <source>
        <dbReference type="Proteomes" id="UP000714275"/>
    </source>
</evidence>
<sequence>MLSNFMGRLRKSHRSLMVPPRTRKTKVRGANHLKAHCFPDSPSRTYPMIAFKLHDEFVDSMWRSRTRKMCRQLKIKYLSPSLVLLLVSVCVLRTFPASLVQSNIWSVELSHLRVRSKTLACSYKSRWPASKSSCGCQCKGFHFYRPSCTS</sequence>